<dbReference type="Gene3D" id="3.40.50.1460">
    <property type="match status" value="1"/>
</dbReference>
<dbReference type="GO" id="GO:0004197">
    <property type="term" value="F:cysteine-type endopeptidase activity"/>
    <property type="evidence" value="ECO:0007669"/>
    <property type="project" value="InterPro"/>
</dbReference>
<dbReference type="GO" id="GO:0006508">
    <property type="term" value="P:proteolysis"/>
    <property type="evidence" value="ECO:0007669"/>
    <property type="project" value="InterPro"/>
</dbReference>
<dbReference type="GO" id="GO:0005737">
    <property type="term" value="C:cytoplasm"/>
    <property type="evidence" value="ECO:0007669"/>
    <property type="project" value="TreeGrafter"/>
</dbReference>
<dbReference type="InterPro" id="IPR050452">
    <property type="entry name" value="Metacaspase"/>
</dbReference>
<comment type="similarity">
    <text evidence="1">Belongs to the peptidase C14B family.</text>
</comment>
<feature type="domain" description="Peptidase C14 caspase" evidence="2">
    <location>
        <begin position="7"/>
        <end position="281"/>
    </location>
</feature>
<name>A0A6A5JYL1_9PLEO</name>
<dbReference type="Pfam" id="PF00656">
    <property type="entry name" value="Peptidase_C14"/>
    <property type="match status" value="1"/>
</dbReference>
<dbReference type="OrthoDB" id="3223806at2759"/>
<dbReference type="Proteomes" id="UP000800040">
    <property type="component" value="Unassembled WGS sequence"/>
</dbReference>
<sequence>MTNPKYFAVLIGIDFYAQKPLKGSVRDVDLIQQYLITAKLEGKINLSQIFRHTASNPTEASDAHPPEEPSSLPTLQNVRKSLAQVTTVAENGDFVYIHFSGHGTAQQGSFGLAVLNDEFGQLSCIFGSEIAEILRTMVEKKLKVLLVLDCCFSGRVDRHGDAGNCRFIECDPTINLPNYKLHDSLIETTYTSVNPSTFRDASTWMNWVVDPKGYTVLTACGPTEQSFELQIGNNERHGILSYFFVRTLRKLGELKMSHLVIFQFVCAMFKACPAKQTPQLKGNGDLRFFGHLVSSVDMIFPVIKLRNGRLRIQAGEILGVQEREELVLSPLNVLRNEGPAKASVTALAQHTGGVETDLELADSTFDSSQIDATWIARPLRWLKDTEDPYLGSVTSNYNDNSLEHQVNTENQQASNGLIPPGLTPATAPFKAVVNSQGQFEIRNRADEKVEFDSISLLSPQSKDSRVQVCRLLSHLTRFDEITNVKPRHEDVALRDAIDIRLSKSQGMSSLKPGFEFIEARDGESIKISVANKSKIRAYVHMFCLGVGTWEISNLLAAENTELSADPVELEIQMEVPDCQIIRGIRQSEDIIKVFVTTRSAPFINMVMSMPVFRFAEDEALDSWLVHTFRIRTCKC</sequence>
<dbReference type="PANTHER" id="PTHR48104:SF30">
    <property type="entry name" value="METACASPASE-1"/>
    <property type="match status" value="1"/>
</dbReference>
<dbReference type="EMBL" id="ML975523">
    <property type="protein sequence ID" value="KAF1828590.1"/>
    <property type="molecule type" value="Genomic_DNA"/>
</dbReference>
<evidence type="ECO:0000256" key="1">
    <source>
        <dbReference type="ARBA" id="ARBA00009005"/>
    </source>
</evidence>
<evidence type="ECO:0000259" key="2">
    <source>
        <dbReference type="Pfam" id="PF00656"/>
    </source>
</evidence>
<evidence type="ECO:0000313" key="3">
    <source>
        <dbReference type="EMBL" id="KAF1828590.1"/>
    </source>
</evidence>
<accession>A0A6A5JYL1</accession>
<proteinExistence type="inferred from homology"/>
<keyword evidence="4" id="KW-1185">Reference proteome</keyword>
<dbReference type="PANTHER" id="PTHR48104">
    <property type="entry name" value="METACASPASE-4"/>
    <property type="match status" value="1"/>
</dbReference>
<gene>
    <name evidence="3" type="ORF">BDW02DRAFT_574745</name>
</gene>
<evidence type="ECO:0000313" key="4">
    <source>
        <dbReference type="Proteomes" id="UP000800040"/>
    </source>
</evidence>
<protein>
    <recommendedName>
        <fullName evidence="2">Peptidase C14 caspase domain-containing protein</fullName>
    </recommendedName>
</protein>
<reference evidence="3" key="1">
    <citation type="submission" date="2020-01" db="EMBL/GenBank/DDBJ databases">
        <authorList>
            <consortium name="DOE Joint Genome Institute"/>
            <person name="Haridas S."/>
            <person name="Albert R."/>
            <person name="Binder M."/>
            <person name="Bloem J."/>
            <person name="Labutti K."/>
            <person name="Salamov A."/>
            <person name="Andreopoulos B."/>
            <person name="Baker S.E."/>
            <person name="Barry K."/>
            <person name="Bills G."/>
            <person name="Bluhm B.H."/>
            <person name="Cannon C."/>
            <person name="Castanera R."/>
            <person name="Culley D.E."/>
            <person name="Daum C."/>
            <person name="Ezra D."/>
            <person name="Gonzalez J.B."/>
            <person name="Henrissat B."/>
            <person name="Kuo A."/>
            <person name="Liang C."/>
            <person name="Lipzen A."/>
            <person name="Lutzoni F."/>
            <person name="Magnuson J."/>
            <person name="Mondo S."/>
            <person name="Nolan M."/>
            <person name="Ohm R."/>
            <person name="Pangilinan J."/>
            <person name="Park H.-J."/>
            <person name="Ramirez L."/>
            <person name="Alfaro M."/>
            <person name="Sun H."/>
            <person name="Tritt A."/>
            <person name="Yoshinaga Y."/>
            <person name="Zwiers L.-H."/>
            <person name="Turgeon B.G."/>
            <person name="Goodwin S.B."/>
            <person name="Spatafora J.W."/>
            <person name="Crous P.W."/>
            <person name="Grigoriev I.V."/>
        </authorList>
    </citation>
    <scope>NUCLEOTIDE SEQUENCE</scope>
    <source>
        <strain evidence="3">P77</strain>
    </source>
</reference>
<organism evidence="3 4">
    <name type="scientific">Decorospora gaudefroyi</name>
    <dbReference type="NCBI Taxonomy" id="184978"/>
    <lineage>
        <taxon>Eukaryota</taxon>
        <taxon>Fungi</taxon>
        <taxon>Dikarya</taxon>
        <taxon>Ascomycota</taxon>
        <taxon>Pezizomycotina</taxon>
        <taxon>Dothideomycetes</taxon>
        <taxon>Pleosporomycetidae</taxon>
        <taxon>Pleosporales</taxon>
        <taxon>Pleosporineae</taxon>
        <taxon>Pleosporaceae</taxon>
        <taxon>Decorospora</taxon>
    </lineage>
</organism>
<dbReference type="InterPro" id="IPR011600">
    <property type="entry name" value="Pept_C14_caspase"/>
</dbReference>
<dbReference type="AlphaFoldDB" id="A0A6A5JYL1"/>